<dbReference type="InterPro" id="IPR000529">
    <property type="entry name" value="Ribosomal_bS6"/>
</dbReference>
<evidence type="ECO:0000313" key="10">
    <source>
        <dbReference type="Proteomes" id="UP000000936"/>
    </source>
</evidence>
<sequence length="104" mass="11974">MRPKEVEFAMRKYEVMAIISPDVDERQLQPIVDKYTAIITKEGGTVDNVDIWGRRHLAYPIQKKTEGLYAVIDLTCEPASVSEMNRLMGIDEQVMRTKVMRIDS</sequence>
<evidence type="ECO:0000256" key="4">
    <source>
        <dbReference type="ARBA" id="ARBA00022980"/>
    </source>
</evidence>
<keyword evidence="2 8" id="KW-0699">rRNA-binding</keyword>
<gene>
    <name evidence="8 9" type="primary">rpsF</name>
    <name evidence="9" type="ordered locus">PFREUD_23470</name>
</gene>
<dbReference type="NCBIfam" id="TIGR00166">
    <property type="entry name" value="S6"/>
    <property type="match status" value="1"/>
</dbReference>
<accession>D7GH50</accession>
<dbReference type="InterPro" id="IPR020814">
    <property type="entry name" value="Ribosomal_S6_plastid/chlpt"/>
</dbReference>
<dbReference type="eggNOG" id="COG0360">
    <property type="taxonomic scope" value="Bacteria"/>
</dbReference>
<keyword evidence="10" id="KW-1185">Reference proteome</keyword>
<dbReference type="PANTHER" id="PTHR21011:SF1">
    <property type="entry name" value="SMALL RIBOSOMAL SUBUNIT PROTEIN BS6M"/>
    <property type="match status" value="1"/>
</dbReference>
<dbReference type="InterPro" id="IPR035980">
    <property type="entry name" value="Ribosomal_bS6_sf"/>
</dbReference>
<evidence type="ECO:0000256" key="2">
    <source>
        <dbReference type="ARBA" id="ARBA00022730"/>
    </source>
</evidence>
<evidence type="ECO:0000256" key="7">
    <source>
        <dbReference type="ARBA" id="ARBA00035294"/>
    </source>
</evidence>
<keyword evidence="3 8" id="KW-0694">RNA-binding</keyword>
<evidence type="ECO:0000256" key="5">
    <source>
        <dbReference type="ARBA" id="ARBA00023274"/>
    </source>
</evidence>
<dbReference type="EMBL" id="FN806773">
    <property type="protein sequence ID" value="CBL57861.1"/>
    <property type="molecule type" value="Genomic_DNA"/>
</dbReference>
<dbReference type="KEGG" id="pfr:PFREUD_23470"/>
<evidence type="ECO:0000256" key="8">
    <source>
        <dbReference type="HAMAP-Rule" id="MF_00360"/>
    </source>
</evidence>
<organism evidence="9 10">
    <name type="scientific">Propionibacterium freudenreichii subsp. shermanii (strain ATCC 9614 / DSM 4902 / CIP 103027 / NCIMB 8099 / CIRM-BIA1)</name>
    <dbReference type="NCBI Taxonomy" id="754252"/>
    <lineage>
        <taxon>Bacteria</taxon>
        <taxon>Bacillati</taxon>
        <taxon>Actinomycetota</taxon>
        <taxon>Actinomycetes</taxon>
        <taxon>Propionibacteriales</taxon>
        <taxon>Propionibacteriaceae</taxon>
        <taxon>Propionibacterium</taxon>
    </lineage>
</organism>
<dbReference type="Pfam" id="PF01250">
    <property type="entry name" value="Ribosomal_S6"/>
    <property type="match status" value="1"/>
</dbReference>
<evidence type="ECO:0000256" key="1">
    <source>
        <dbReference type="ARBA" id="ARBA00009512"/>
    </source>
</evidence>
<dbReference type="GO" id="GO:0005840">
    <property type="term" value="C:ribosome"/>
    <property type="evidence" value="ECO:0007669"/>
    <property type="project" value="UniProtKB-KW"/>
</dbReference>
<dbReference type="GO" id="GO:0005737">
    <property type="term" value="C:cytoplasm"/>
    <property type="evidence" value="ECO:0007669"/>
    <property type="project" value="UniProtKB-ARBA"/>
</dbReference>
<dbReference type="AlphaFoldDB" id="D7GH50"/>
<dbReference type="FunFam" id="3.30.70.60:FF:000002">
    <property type="entry name" value="30S ribosomal protein S6"/>
    <property type="match status" value="1"/>
</dbReference>
<dbReference type="PANTHER" id="PTHR21011">
    <property type="entry name" value="MITOCHONDRIAL 28S RIBOSOMAL PROTEIN S6"/>
    <property type="match status" value="1"/>
</dbReference>
<dbReference type="GO" id="GO:0003735">
    <property type="term" value="F:structural constituent of ribosome"/>
    <property type="evidence" value="ECO:0007669"/>
    <property type="project" value="InterPro"/>
</dbReference>
<dbReference type="GO" id="GO:0006412">
    <property type="term" value="P:translation"/>
    <property type="evidence" value="ECO:0007669"/>
    <property type="project" value="UniProtKB-UniRule"/>
</dbReference>
<dbReference type="GO" id="GO:0070181">
    <property type="term" value="F:small ribosomal subunit rRNA binding"/>
    <property type="evidence" value="ECO:0007669"/>
    <property type="project" value="TreeGrafter"/>
</dbReference>
<evidence type="ECO:0000313" key="9">
    <source>
        <dbReference type="EMBL" id="CBL57861.1"/>
    </source>
</evidence>
<dbReference type="SUPFAM" id="SSF54995">
    <property type="entry name" value="Ribosomal protein S6"/>
    <property type="match status" value="1"/>
</dbReference>
<dbReference type="GO" id="GO:1990904">
    <property type="term" value="C:ribonucleoprotein complex"/>
    <property type="evidence" value="ECO:0007669"/>
    <property type="project" value="UniProtKB-KW"/>
</dbReference>
<dbReference type="Proteomes" id="UP000000936">
    <property type="component" value="Chromosome"/>
</dbReference>
<dbReference type="Gene3D" id="3.30.70.60">
    <property type="match status" value="1"/>
</dbReference>
<protein>
    <recommendedName>
        <fullName evidence="7 8">Small ribosomal subunit protein bS6</fullName>
    </recommendedName>
</protein>
<reference evidence="9 10" key="1">
    <citation type="journal article" date="2010" name="PLoS ONE">
        <title>The complete genome of Propionibacterium freudenreichii CIRM-BIA1, a hardy actinobacterium with food and probiotic applications.</title>
        <authorList>
            <person name="Falentin H."/>
            <person name="Deutsch S.M."/>
            <person name="Jan G."/>
            <person name="Loux V."/>
            <person name="Thierry A."/>
            <person name="Parayre S."/>
            <person name="Maillard M.B."/>
            <person name="Dherbecourt J."/>
            <person name="Cousin F.J."/>
            <person name="Jardin J."/>
            <person name="Siguier P."/>
            <person name="Couloux A."/>
            <person name="Barbe V."/>
            <person name="Vacherie B."/>
            <person name="Wincker P."/>
            <person name="Gibrat J.F."/>
            <person name="Gaillardin C."/>
            <person name="Lortal S."/>
        </authorList>
    </citation>
    <scope>NUCLEOTIDE SEQUENCE [LARGE SCALE GENOMIC DNA]</scope>
    <source>
        <strain evidence="10">ATCC 9614 / DSM 4902 / CIP 103027 / NCIMB 8099 / CIRM-BIA1</strain>
    </source>
</reference>
<keyword evidence="5 8" id="KW-0687">Ribonucleoprotein</keyword>
<comment type="function">
    <text evidence="6 8">Binds together with bS18 to 16S ribosomal RNA.</text>
</comment>
<dbReference type="CDD" id="cd00473">
    <property type="entry name" value="bS6"/>
    <property type="match status" value="1"/>
</dbReference>
<evidence type="ECO:0000256" key="6">
    <source>
        <dbReference type="ARBA" id="ARBA00035104"/>
    </source>
</evidence>
<dbReference type="HAMAP" id="MF_00360">
    <property type="entry name" value="Ribosomal_bS6"/>
    <property type="match status" value="1"/>
</dbReference>
<evidence type="ECO:0000256" key="3">
    <source>
        <dbReference type="ARBA" id="ARBA00022884"/>
    </source>
</evidence>
<dbReference type="InterPro" id="IPR014717">
    <property type="entry name" value="Transl_elong_EF1B/ribsomal_bS6"/>
</dbReference>
<keyword evidence="4 8" id="KW-0689">Ribosomal protein</keyword>
<comment type="similarity">
    <text evidence="1 8">Belongs to the bacterial ribosomal protein bS6 family.</text>
</comment>
<name>D7GH50_PROFC</name>
<proteinExistence type="inferred from homology"/>
<dbReference type="HOGENOM" id="CLU_113441_5_3_11"/>
<dbReference type="STRING" id="754252.PFREUD_23470"/>